<protein>
    <submittedName>
        <fullName evidence="1">Plasma membrane localization protein</fullName>
    </submittedName>
</protein>
<keyword evidence="2" id="KW-1185">Reference proteome</keyword>
<organism evidence="1 2">
    <name type="scientific">Spiromyces aspiralis</name>
    <dbReference type="NCBI Taxonomy" id="68401"/>
    <lineage>
        <taxon>Eukaryota</taxon>
        <taxon>Fungi</taxon>
        <taxon>Fungi incertae sedis</taxon>
        <taxon>Zoopagomycota</taxon>
        <taxon>Kickxellomycotina</taxon>
        <taxon>Kickxellomycetes</taxon>
        <taxon>Kickxellales</taxon>
        <taxon>Kickxellaceae</taxon>
        <taxon>Spiromyces</taxon>
    </lineage>
</organism>
<evidence type="ECO:0000313" key="2">
    <source>
        <dbReference type="Proteomes" id="UP001145114"/>
    </source>
</evidence>
<evidence type="ECO:0000313" key="1">
    <source>
        <dbReference type="EMBL" id="KAJ1677611.1"/>
    </source>
</evidence>
<name>A0ACC1HPK1_9FUNG</name>
<proteinExistence type="predicted"/>
<comment type="caution">
    <text evidence="1">The sequence shown here is derived from an EMBL/GenBank/DDBJ whole genome shotgun (WGS) entry which is preliminary data.</text>
</comment>
<dbReference type="Proteomes" id="UP001145114">
    <property type="component" value="Unassembled WGS sequence"/>
</dbReference>
<sequence>MSTISQITTTDVVLHAGGYRPYPVRHYRYKKYIAHPARWAIRIALSPCFLFCSSCLSTSDHPPPDYILFSPFRRYVKHATLIEKCYPAEKISDPTPKSNELSYLIYYAQSKPAKLAKLGSYLEKRIQRDLYRRRSNDIKIDLAIFNALVNSCSKDLSFFIKNLVFSLRDVTITGDPELIWLASHTFTKFCAYHDGSTLSIDPDLCSAYRGLIKTFGSYAQSNAVSDFERLRYRLIGLRAVHALVESSATYSSDNRSEPSVLIPAILANMSPPSLSDRRSLATLESMIESLAADGDKNFVDQLLASLEGSDNICEDTVSFGDLDRWAYHILHRLAKNSHASHIRSLAHGVVRYLDLTDMWSLREWVTLLFRCIMDALPPHQQTIVIFEILSQLDWRSPWGIAADTGPPTSGLNDADIKDS</sequence>
<feature type="non-terminal residue" evidence="1">
    <location>
        <position position="419"/>
    </location>
</feature>
<accession>A0ACC1HPK1</accession>
<reference evidence="1" key="1">
    <citation type="submission" date="2022-06" db="EMBL/GenBank/DDBJ databases">
        <title>Phylogenomic reconstructions and comparative analyses of Kickxellomycotina fungi.</title>
        <authorList>
            <person name="Reynolds N.K."/>
            <person name="Stajich J.E."/>
            <person name="Barry K."/>
            <person name="Grigoriev I.V."/>
            <person name="Crous P."/>
            <person name="Smith M.E."/>
        </authorList>
    </citation>
    <scope>NUCLEOTIDE SEQUENCE</scope>
    <source>
        <strain evidence="1">RSA 2271</strain>
    </source>
</reference>
<dbReference type="EMBL" id="JAMZIH010002191">
    <property type="protein sequence ID" value="KAJ1677611.1"/>
    <property type="molecule type" value="Genomic_DNA"/>
</dbReference>
<gene>
    <name evidence="1" type="primary">EFR3</name>
    <name evidence="1" type="ORF">EV182_005812</name>
</gene>